<evidence type="ECO:0000313" key="3">
    <source>
        <dbReference type="RefSeq" id="XP_026273750.1"/>
    </source>
</evidence>
<proteinExistence type="predicted"/>
<dbReference type="GeneID" id="113203339"/>
<keyword evidence="2" id="KW-1185">Reference proteome</keyword>
<protein>
    <submittedName>
        <fullName evidence="3">Uncharacterized protein LOC113203339</fullName>
    </submittedName>
</protein>
<accession>A0A6J1S3J8</accession>
<dbReference type="Proteomes" id="UP000504606">
    <property type="component" value="Unplaced"/>
</dbReference>
<dbReference type="KEGG" id="foc:113203339"/>
<dbReference type="RefSeq" id="XP_026273750.1">
    <property type="nucleotide sequence ID" value="XM_026417965.2"/>
</dbReference>
<dbReference type="OrthoDB" id="6365503at2759"/>
<organism evidence="2 3">
    <name type="scientific">Frankliniella occidentalis</name>
    <name type="common">Western flower thrips</name>
    <name type="synonym">Euthrips occidentalis</name>
    <dbReference type="NCBI Taxonomy" id="133901"/>
    <lineage>
        <taxon>Eukaryota</taxon>
        <taxon>Metazoa</taxon>
        <taxon>Ecdysozoa</taxon>
        <taxon>Arthropoda</taxon>
        <taxon>Hexapoda</taxon>
        <taxon>Insecta</taxon>
        <taxon>Pterygota</taxon>
        <taxon>Neoptera</taxon>
        <taxon>Paraneoptera</taxon>
        <taxon>Thysanoptera</taxon>
        <taxon>Terebrantia</taxon>
        <taxon>Thripoidea</taxon>
        <taxon>Thripidae</taxon>
        <taxon>Frankliniella</taxon>
    </lineage>
</organism>
<evidence type="ECO:0000256" key="1">
    <source>
        <dbReference type="SAM" id="MobiDB-lite"/>
    </source>
</evidence>
<evidence type="ECO:0000313" key="2">
    <source>
        <dbReference type="Proteomes" id="UP000504606"/>
    </source>
</evidence>
<reference evidence="3" key="1">
    <citation type="submission" date="2025-08" db="UniProtKB">
        <authorList>
            <consortium name="RefSeq"/>
        </authorList>
    </citation>
    <scope>IDENTIFICATION</scope>
    <source>
        <tissue evidence="3">Whole organism</tissue>
    </source>
</reference>
<gene>
    <name evidence="3" type="primary">LOC113203339</name>
</gene>
<feature type="compositionally biased region" description="Polar residues" evidence="1">
    <location>
        <begin position="44"/>
        <end position="60"/>
    </location>
</feature>
<name>A0A6J1S3J8_FRAOC</name>
<dbReference type="AlphaFoldDB" id="A0A6J1S3J8"/>
<feature type="compositionally biased region" description="Polar residues" evidence="1">
    <location>
        <begin position="77"/>
        <end position="103"/>
    </location>
</feature>
<sequence length="130" mass="14567">MFVAPAAFFETNLPSMTQSSLGSRKRGRSDADDESRDFTPLSKRINNLHINNGNYSNHSASTHDEIHTVSPAERGGPNTSDEGNNSQGVVQQPMYSPDMNVSDNPYYYEPNKLLYYLNIERMQRSGQSFG</sequence>
<feature type="region of interest" description="Disordered" evidence="1">
    <location>
        <begin position="16"/>
        <end position="103"/>
    </location>
</feature>